<proteinExistence type="predicted"/>
<organism evidence="2 3">
    <name type="scientific">Xenorhabdus kozodoii</name>
    <dbReference type="NCBI Taxonomy" id="351676"/>
    <lineage>
        <taxon>Bacteria</taxon>
        <taxon>Pseudomonadati</taxon>
        <taxon>Pseudomonadota</taxon>
        <taxon>Gammaproteobacteria</taxon>
        <taxon>Enterobacterales</taxon>
        <taxon>Morganellaceae</taxon>
        <taxon>Xenorhabdus</taxon>
    </lineage>
</organism>
<keyword evidence="1" id="KW-0472">Membrane</keyword>
<comment type="caution">
    <text evidence="2">The sequence shown here is derived from an EMBL/GenBank/DDBJ whole genome shotgun (WGS) entry which is preliminary data.</text>
</comment>
<accession>A0A2D0L651</accession>
<keyword evidence="1" id="KW-0812">Transmembrane</keyword>
<name>A0A2D0L651_9GAMM</name>
<gene>
    <name evidence="2" type="ORF">Xkoz_02860</name>
</gene>
<reference evidence="2 3" key="1">
    <citation type="journal article" date="2017" name="Nat. Microbiol.">
        <title>Natural product diversity associated with the nematode symbionts Photorhabdus and Xenorhabdus.</title>
        <authorList>
            <person name="Tobias N.J."/>
            <person name="Wolff H."/>
            <person name="Djahanschiri B."/>
            <person name="Grundmann F."/>
            <person name="Kronenwerth M."/>
            <person name="Shi Y.M."/>
            <person name="Simonyi S."/>
            <person name="Grun P."/>
            <person name="Shapiro-Ilan D."/>
            <person name="Pidot S.J."/>
            <person name="Stinear T.P."/>
            <person name="Ebersberger I."/>
            <person name="Bode H.B."/>
        </authorList>
    </citation>
    <scope>NUCLEOTIDE SEQUENCE [LARGE SCALE GENOMIC DNA]</scope>
    <source>
        <strain evidence="2 3">DSM 17907</strain>
    </source>
</reference>
<dbReference type="EMBL" id="NJCX01000021">
    <property type="protein sequence ID" value="PHM71153.1"/>
    <property type="molecule type" value="Genomic_DNA"/>
</dbReference>
<protein>
    <submittedName>
        <fullName evidence="2">Uncharacterized protein</fullName>
    </submittedName>
</protein>
<keyword evidence="3" id="KW-1185">Reference proteome</keyword>
<feature type="transmembrane region" description="Helical" evidence="1">
    <location>
        <begin position="12"/>
        <end position="30"/>
    </location>
</feature>
<sequence length="53" mass="5780">MTSAQMLCSDGWLKCYAIIIILLIWIITIGKTKQQGAIESKTEGRISAHAGLC</sequence>
<keyword evidence="1" id="KW-1133">Transmembrane helix</keyword>
<dbReference type="AlphaFoldDB" id="A0A2D0L651"/>
<evidence type="ECO:0000256" key="1">
    <source>
        <dbReference type="SAM" id="Phobius"/>
    </source>
</evidence>
<dbReference type="Proteomes" id="UP000221101">
    <property type="component" value="Unassembled WGS sequence"/>
</dbReference>
<evidence type="ECO:0000313" key="2">
    <source>
        <dbReference type="EMBL" id="PHM71153.1"/>
    </source>
</evidence>
<evidence type="ECO:0000313" key="3">
    <source>
        <dbReference type="Proteomes" id="UP000221101"/>
    </source>
</evidence>